<dbReference type="RefSeq" id="WP_087033472.1">
    <property type="nucleotide sequence ID" value="NZ_FJNE01000005.1"/>
</dbReference>
<dbReference type="Proteomes" id="UP000242754">
    <property type="component" value="Unassembled WGS sequence"/>
</dbReference>
<name>A0A143YS23_9LACT</name>
<evidence type="ECO:0000313" key="1">
    <source>
        <dbReference type="EMBL" id="CZQ95577.1"/>
    </source>
</evidence>
<dbReference type="AlphaFoldDB" id="A0A143YS23"/>
<sequence length="380" mass="44857">MENDLFISIPIKNSLHPKFLMLRDNSNFIFHRHLLNEWFSGFQDRDNKIVKEFQTTFHSSFWEIFLFKVFQELNFNVDFTHNRPDFILKSSNLGTEIYVEATVANIRYGGDPESSRTFENISSMFTPPQLIPDFEQELDECIVRYSNSLRTKSEKYKKDYRNCSWVSNQNPYVIALSSYDQVNYGREYIFGIIALLYGMYYSKDNNTFIKKDFIRKKETNAKISLDIFNSKEYDDVSAVIFTSNCTIGKLTALVRSQNENYKLNDVFNLYQDFLDESMRFKVQYTTTESPEILTDGLWVFHNPNAKNKLSVFDFWDRGITQICIEDGKVHMYGNYCTTISRMDITSILTGVVWPEIETKLQYYNEKVEIEFVDFYHGIVN</sequence>
<dbReference type="OrthoDB" id="981968at2"/>
<proteinExistence type="predicted"/>
<evidence type="ECO:0000313" key="2">
    <source>
        <dbReference type="Proteomes" id="UP000242754"/>
    </source>
</evidence>
<organism evidence="1 2">
    <name type="scientific">Trichococcus palustris</name>
    <dbReference type="NCBI Taxonomy" id="140314"/>
    <lineage>
        <taxon>Bacteria</taxon>
        <taxon>Bacillati</taxon>
        <taxon>Bacillota</taxon>
        <taxon>Bacilli</taxon>
        <taxon>Lactobacillales</taxon>
        <taxon>Carnobacteriaceae</taxon>
        <taxon>Trichococcus</taxon>
    </lineage>
</organism>
<accession>A0A143YS23</accession>
<reference evidence="1 2" key="1">
    <citation type="submission" date="2016-02" db="EMBL/GenBank/DDBJ databases">
        <authorList>
            <person name="Wen L."/>
            <person name="He K."/>
            <person name="Yang H."/>
        </authorList>
    </citation>
    <scope>NUCLEOTIDE SEQUENCE [LARGE SCALE GENOMIC DNA]</scope>
    <source>
        <strain evidence="1">Trichococcus palustris</strain>
    </source>
</reference>
<keyword evidence="2" id="KW-1185">Reference proteome</keyword>
<protein>
    <submittedName>
        <fullName evidence="1">Uncharacterized protein</fullName>
    </submittedName>
</protein>
<gene>
    <name evidence="1" type="ORF">Tpal_1912</name>
</gene>
<dbReference type="EMBL" id="FJNE01000005">
    <property type="protein sequence ID" value="CZQ95577.1"/>
    <property type="molecule type" value="Genomic_DNA"/>
</dbReference>